<dbReference type="AlphaFoldDB" id="A0A6V8PIN1"/>
<evidence type="ECO:0000313" key="2">
    <source>
        <dbReference type="Proteomes" id="UP000568877"/>
    </source>
</evidence>
<gene>
    <name evidence="1" type="ORF">HKBW3S42_00783</name>
</gene>
<comment type="caution">
    <text evidence="1">The sequence shown here is derived from an EMBL/GenBank/DDBJ whole genome shotgun (WGS) entry which is preliminary data.</text>
</comment>
<sequence length="52" mass="6186">MNPANRERWSIEDCYHGGEKSMTPLAEKEIKVVDREMKGLKIEHHKLPPRWN</sequence>
<protein>
    <submittedName>
        <fullName evidence="1">Uncharacterized protein</fullName>
    </submittedName>
</protein>
<dbReference type="EMBL" id="BLSA01000083">
    <property type="protein sequence ID" value="GFP32479.1"/>
    <property type="molecule type" value="Genomic_DNA"/>
</dbReference>
<accession>A0A6V8PIN1</accession>
<organism evidence="1 2">
    <name type="scientific">Candidatus Hakubella thermalkaliphila</name>
    <dbReference type="NCBI Taxonomy" id="2754717"/>
    <lineage>
        <taxon>Bacteria</taxon>
        <taxon>Bacillati</taxon>
        <taxon>Actinomycetota</taxon>
        <taxon>Actinomycetota incertae sedis</taxon>
        <taxon>Candidatus Hakubellales</taxon>
        <taxon>Candidatus Hakubellaceae</taxon>
        <taxon>Candidatus Hakubella</taxon>
    </lineage>
</organism>
<proteinExistence type="predicted"/>
<reference evidence="1 2" key="1">
    <citation type="journal article" date="2020" name="Front. Microbiol.">
        <title>Single-cell genomics of novel Actinobacteria with the Wood-Ljungdahl pathway discovered in a serpentinizing system.</title>
        <authorList>
            <person name="Merino N."/>
            <person name="Kawai M."/>
            <person name="Boyd E.S."/>
            <person name="Colman D.R."/>
            <person name="McGlynn S.E."/>
            <person name="Nealson K.H."/>
            <person name="Kurokawa K."/>
            <person name="Hongoh Y."/>
        </authorList>
    </citation>
    <scope>NUCLEOTIDE SEQUENCE [LARGE SCALE GENOMIC DNA]</scope>
    <source>
        <strain evidence="1 2">S42</strain>
    </source>
</reference>
<evidence type="ECO:0000313" key="1">
    <source>
        <dbReference type="EMBL" id="GFP32479.1"/>
    </source>
</evidence>
<name>A0A6V8PIN1_9ACTN</name>
<dbReference type="Proteomes" id="UP000568877">
    <property type="component" value="Unassembled WGS sequence"/>
</dbReference>